<reference evidence="2 3" key="1">
    <citation type="submission" date="2023-07" db="EMBL/GenBank/DDBJ databases">
        <title>Identification of four novel Pseudomonas species associated with bacterial leaf spot of cucurbits.</title>
        <authorList>
            <person name="Fullem K.R."/>
        </authorList>
    </citation>
    <scope>NUCLEOTIDE SEQUENCE [LARGE SCALE GENOMIC DNA]</scope>
    <source>
        <strain evidence="2 3">KFB 138</strain>
    </source>
</reference>
<evidence type="ECO:0000313" key="2">
    <source>
        <dbReference type="EMBL" id="MDO7929414.1"/>
    </source>
</evidence>
<dbReference type="InterPro" id="IPR010982">
    <property type="entry name" value="Lambda_DNA-bd_dom_sf"/>
</dbReference>
<evidence type="ECO:0000259" key="1">
    <source>
        <dbReference type="Pfam" id="PF13744"/>
    </source>
</evidence>
<organism evidence="2 3">
    <name type="scientific">Pseudomonas serbiensis</name>
    <dbReference type="NCBI Taxonomy" id="3064350"/>
    <lineage>
        <taxon>Bacteria</taxon>
        <taxon>Pseudomonadati</taxon>
        <taxon>Pseudomonadota</taxon>
        <taxon>Gammaproteobacteria</taxon>
        <taxon>Pseudomonadales</taxon>
        <taxon>Pseudomonadaceae</taxon>
        <taxon>Pseudomonas</taxon>
    </lineage>
</organism>
<evidence type="ECO:0000313" key="3">
    <source>
        <dbReference type="Proteomes" id="UP001223016"/>
    </source>
</evidence>
<keyword evidence="3" id="KW-1185">Reference proteome</keyword>
<proteinExistence type="predicted"/>
<protein>
    <submittedName>
        <fullName evidence="2">XRE family transcriptional regulator</fullName>
    </submittedName>
</protein>
<dbReference type="Pfam" id="PF13744">
    <property type="entry name" value="HTH_37"/>
    <property type="match status" value="1"/>
</dbReference>
<dbReference type="RefSeq" id="WP_304575707.1">
    <property type="nucleotide sequence ID" value="NZ_JAUQOO010000019.1"/>
</dbReference>
<dbReference type="Proteomes" id="UP001223016">
    <property type="component" value="Unassembled WGS sequence"/>
</dbReference>
<comment type="caution">
    <text evidence="2">The sequence shown here is derived from an EMBL/GenBank/DDBJ whole genome shotgun (WGS) entry which is preliminary data.</text>
</comment>
<dbReference type="EMBL" id="JAUQOO010000019">
    <property type="protein sequence ID" value="MDO7929414.1"/>
    <property type="molecule type" value="Genomic_DNA"/>
</dbReference>
<accession>A0ABT9CVA0</accession>
<gene>
    <name evidence="2" type="ORF">Q6A51_21790</name>
</gene>
<dbReference type="Gene3D" id="1.10.260.40">
    <property type="entry name" value="lambda repressor-like DNA-binding domains"/>
    <property type="match status" value="1"/>
</dbReference>
<feature type="domain" description="HigA2-like helix-turn-helix" evidence="1">
    <location>
        <begin position="17"/>
        <end position="65"/>
    </location>
</feature>
<dbReference type="InterPro" id="IPR039554">
    <property type="entry name" value="HigA2-like_HTH"/>
</dbReference>
<name>A0ABT9CVA0_9PSED</name>
<dbReference type="SUPFAM" id="SSF47413">
    <property type="entry name" value="lambda repressor-like DNA-binding domains"/>
    <property type="match status" value="1"/>
</dbReference>
<sequence>MNDEHIFSSVWDALANTTQEAAHLTLRSTLMIELNESIKKWPGTDTEKAARLGITKPRFSNLKSGCSALTPWSIWRQMQGLLFPCVWMQPDYKPGVDV</sequence>